<dbReference type="Proteomes" id="UP000230273">
    <property type="component" value="Unassembled WGS sequence"/>
</dbReference>
<organism evidence="1 2">
    <name type="scientific">Candidatus Nealsonbacteria bacterium CG23_combo_of_CG06-09_8_20_14_all_38_19</name>
    <dbReference type="NCBI Taxonomy" id="1974721"/>
    <lineage>
        <taxon>Bacteria</taxon>
        <taxon>Candidatus Nealsoniibacteriota</taxon>
    </lineage>
</organism>
<accession>A0A2G9YZT6</accession>
<comment type="caution">
    <text evidence="1">The sequence shown here is derived from an EMBL/GenBank/DDBJ whole genome shotgun (WGS) entry which is preliminary data.</text>
</comment>
<reference evidence="1 2" key="1">
    <citation type="submission" date="2017-09" db="EMBL/GenBank/DDBJ databases">
        <title>Depth-based differentiation of microbial function through sediment-hosted aquifers and enrichment of novel symbionts in the deep terrestrial subsurface.</title>
        <authorList>
            <person name="Probst A.J."/>
            <person name="Ladd B."/>
            <person name="Jarett J.K."/>
            <person name="Geller-Mcgrath D.E."/>
            <person name="Sieber C.M."/>
            <person name="Emerson J.B."/>
            <person name="Anantharaman K."/>
            <person name="Thomas B.C."/>
            <person name="Malmstrom R."/>
            <person name="Stieglmeier M."/>
            <person name="Klingl A."/>
            <person name="Woyke T."/>
            <person name="Ryan C.M."/>
            <person name="Banfield J.F."/>
        </authorList>
    </citation>
    <scope>NUCLEOTIDE SEQUENCE [LARGE SCALE GENOMIC DNA]</scope>
    <source>
        <strain evidence="1">CG23_combo_of_CG06-09_8_20_14_all_38_19</strain>
    </source>
</reference>
<dbReference type="EMBL" id="PCRP01000005">
    <property type="protein sequence ID" value="PIP23981.1"/>
    <property type="molecule type" value="Genomic_DNA"/>
</dbReference>
<evidence type="ECO:0000313" key="1">
    <source>
        <dbReference type="EMBL" id="PIP23981.1"/>
    </source>
</evidence>
<sequence length="388" mass="43220">MSDRLSSLGALSNQNILRQQDYGAGSAGGRANERKNTGLLSQRVIVGETRPRSHNVILHKGTRYMLGREDKAFQLIAIQQGYDTIDVALQRKLALNERHQLSRRQMAIEFADGRRKDGVQSSFLTVHNVGANDIIAVNRGYERSHDPYTDGLQRIPHISGNEADDGGTVTIENYHNTILFVPLTTTTVLRMDVMGEGANMMLDAWEVDKGIYDELVDWTIRRDKLAIPQKQAVRADVEKPGDKPQIQLEQGKMYRIGRRTQDAANQKAAEEAGCGFVEVSGFHGETQLSREQLEVEVVSGAYGPVELRVKNTGTNHVEIFGSDDGLDDVLYGKVQPNNSAKRETTISLKDKNGKRIECALNNQYNLSLEPELHNGEVSLYVSERPFST</sequence>
<dbReference type="AlphaFoldDB" id="A0A2G9YZT6"/>
<protein>
    <submittedName>
        <fullName evidence="1">Uncharacterized protein</fullName>
    </submittedName>
</protein>
<gene>
    <name evidence="1" type="ORF">COX36_00405</name>
</gene>
<name>A0A2G9YZT6_9BACT</name>
<proteinExistence type="predicted"/>
<evidence type="ECO:0000313" key="2">
    <source>
        <dbReference type="Proteomes" id="UP000230273"/>
    </source>
</evidence>